<evidence type="ECO:0000259" key="1">
    <source>
        <dbReference type="Pfam" id="PF22693"/>
    </source>
</evidence>
<dbReference type="Proteomes" id="UP000663860">
    <property type="component" value="Unassembled WGS sequence"/>
</dbReference>
<dbReference type="Pfam" id="PF22693">
    <property type="entry name" value="MACPF_1"/>
    <property type="match status" value="1"/>
</dbReference>
<name>A0A814H9A8_9BILA</name>
<sequence>MADNNSLIYIKLDDVKKARLRLPHATTTVYQLREELVQHHGISTNVYFLDADDYPINLKNEQSILINELLVEQNVVRLKTHENIQVPKKQPNVARERNDLNYLSANTQSITTSFQQPIIPGSIPVHSTVKPILANSLDLNEWKTVFDNCGLLCGIRMDGKEPVRAMKPFLKFKESNNSMPLIQVYDDSHICSYMRNKRMASSYVSNNYFDGKLEFSSPWLGIGIDMTYLKKNTTTREQRTMYSTCVFNYPRVAIQLNLEYLEPTQSFIDDIDRIIRNTPTKNDLKKVFSTYGHVYPKRVVLGGHLYSTEKHSINANVNEEEL</sequence>
<dbReference type="AlphaFoldDB" id="A0A814H9A8"/>
<comment type="caution">
    <text evidence="2">The sequence shown here is derived from an EMBL/GenBank/DDBJ whole genome shotgun (WGS) entry which is preliminary data.</text>
</comment>
<gene>
    <name evidence="2" type="ORF">IZO911_LOCUS17966</name>
    <name evidence="3" type="ORF">KXQ929_LOCUS1489</name>
</gene>
<organism evidence="2 4">
    <name type="scientific">Adineta steineri</name>
    <dbReference type="NCBI Taxonomy" id="433720"/>
    <lineage>
        <taxon>Eukaryota</taxon>
        <taxon>Metazoa</taxon>
        <taxon>Spiralia</taxon>
        <taxon>Gnathifera</taxon>
        <taxon>Rotifera</taxon>
        <taxon>Eurotatoria</taxon>
        <taxon>Bdelloidea</taxon>
        <taxon>Adinetida</taxon>
        <taxon>Adinetidae</taxon>
        <taxon>Adineta</taxon>
    </lineage>
</organism>
<evidence type="ECO:0000313" key="3">
    <source>
        <dbReference type="EMBL" id="CAF3527398.1"/>
    </source>
</evidence>
<dbReference type="Proteomes" id="UP000663868">
    <property type="component" value="Unassembled WGS sequence"/>
</dbReference>
<dbReference type="EMBL" id="CAJOBB010000041">
    <property type="protein sequence ID" value="CAF3527398.1"/>
    <property type="molecule type" value="Genomic_DNA"/>
</dbReference>
<accession>A0A814H9A8</accession>
<evidence type="ECO:0000313" key="4">
    <source>
        <dbReference type="Proteomes" id="UP000663860"/>
    </source>
</evidence>
<reference evidence="2" key="1">
    <citation type="submission" date="2021-02" db="EMBL/GenBank/DDBJ databases">
        <authorList>
            <person name="Nowell W R."/>
        </authorList>
    </citation>
    <scope>NUCLEOTIDE SEQUENCE</scope>
</reference>
<feature type="domain" description="MACPF-like" evidence="1">
    <location>
        <begin position="154"/>
        <end position="321"/>
    </location>
</feature>
<dbReference type="InterPro" id="IPR054586">
    <property type="entry name" value="MACPF_1_fungal"/>
</dbReference>
<dbReference type="EMBL" id="CAJNOE010000170">
    <property type="protein sequence ID" value="CAF1007069.1"/>
    <property type="molecule type" value="Genomic_DNA"/>
</dbReference>
<evidence type="ECO:0000313" key="2">
    <source>
        <dbReference type="EMBL" id="CAF1007069.1"/>
    </source>
</evidence>
<proteinExistence type="predicted"/>
<protein>
    <recommendedName>
        <fullName evidence="1">MACPF-like domain-containing protein</fullName>
    </recommendedName>
</protein>